<keyword evidence="1" id="KW-1133">Transmembrane helix</keyword>
<dbReference type="EMBL" id="UINC01158286">
    <property type="protein sequence ID" value="SVD55750.1"/>
    <property type="molecule type" value="Genomic_DNA"/>
</dbReference>
<sequence length="50" mass="5205">VQLVGTLNAAVWLGGAVFFTFIAGPAFFDPTLEAVLPKPEDGVAARFLIG</sequence>
<organism evidence="2">
    <name type="scientific">marine metagenome</name>
    <dbReference type="NCBI Taxonomy" id="408172"/>
    <lineage>
        <taxon>unclassified sequences</taxon>
        <taxon>metagenomes</taxon>
        <taxon>ecological metagenomes</taxon>
    </lineage>
</organism>
<name>A0A382WB94_9ZZZZ</name>
<gene>
    <name evidence="2" type="ORF">METZ01_LOCUS408604</name>
</gene>
<evidence type="ECO:0000313" key="2">
    <source>
        <dbReference type="EMBL" id="SVD55750.1"/>
    </source>
</evidence>
<proteinExistence type="predicted"/>
<protein>
    <submittedName>
        <fullName evidence="2">Uncharacterized protein</fullName>
    </submittedName>
</protein>
<reference evidence="2" key="1">
    <citation type="submission" date="2018-05" db="EMBL/GenBank/DDBJ databases">
        <authorList>
            <person name="Lanie J.A."/>
            <person name="Ng W.-L."/>
            <person name="Kazmierczak K.M."/>
            <person name="Andrzejewski T.M."/>
            <person name="Davidsen T.M."/>
            <person name="Wayne K.J."/>
            <person name="Tettelin H."/>
            <person name="Glass J.I."/>
            <person name="Rusch D."/>
            <person name="Podicherti R."/>
            <person name="Tsui H.-C.T."/>
            <person name="Winkler M.E."/>
        </authorList>
    </citation>
    <scope>NUCLEOTIDE SEQUENCE</scope>
</reference>
<accession>A0A382WB94</accession>
<evidence type="ECO:0000256" key="1">
    <source>
        <dbReference type="SAM" id="Phobius"/>
    </source>
</evidence>
<keyword evidence="1" id="KW-0812">Transmembrane</keyword>
<feature type="non-terminal residue" evidence="2">
    <location>
        <position position="50"/>
    </location>
</feature>
<keyword evidence="1" id="KW-0472">Membrane</keyword>
<dbReference type="AlphaFoldDB" id="A0A382WB94"/>
<feature type="non-terminal residue" evidence="2">
    <location>
        <position position="1"/>
    </location>
</feature>
<feature type="transmembrane region" description="Helical" evidence="1">
    <location>
        <begin position="7"/>
        <end position="28"/>
    </location>
</feature>